<evidence type="ECO:0000259" key="2">
    <source>
        <dbReference type="Pfam" id="PF24098"/>
    </source>
</evidence>
<comment type="caution">
    <text evidence="3">The sequence shown here is derived from an EMBL/GenBank/DDBJ whole genome shotgun (WGS) entry which is preliminary data.</text>
</comment>
<feature type="domain" description="DUF4209" evidence="1">
    <location>
        <begin position="510"/>
        <end position="600"/>
    </location>
</feature>
<feature type="domain" description="DUF7380" evidence="2">
    <location>
        <begin position="27"/>
        <end position="188"/>
    </location>
</feature>
<evidence type="ECO:0000313" key="3">
    <source>
        <dbReference type="EMBL" id="MDZ5767202.1"/>
    </source>
</evidence>
<dbReference type="InterPro" id="IPR055804">
    <property type="entry name" value="DUF7380"/>
</dbReference>
<dbReference type="EMBL" id="JAXRVB010000063">
    <property type="protein sequence ID" value="MDZ5767202.1"/>
    <property type="molecule type" value="Genomic_DNA"/>
</dbReference>
<dbReference type="Proteomes" id="UP001288387">
    <property type="component" value="Unassembled WGS sequence"/>
</dbReference>
<evidence type="ECO:0000259" key="1">
    <source>
        <dbReference type="Pfam" id="PF13910"/>
    </source>
</evidence>
<evidence type="ECO:0000313" key="4">
    <source>
        <dbReference type="Proteomes" id="UP001288387"/>
    </source>
</evidence>
<dbReference type="AlphaFoldDB" id="A0AAJ2TQ21"/>
<proteinExistence type="predicted"/>
<sequence>MNEQRDGAEGAGHDSSVRLPGILGMAISAEDIAASDWQATIDGLEEGGGRWRKVAELRQQSDAMDSYRPAQAAILRLLAAVLSLHLSVGTCTPLTAALKLTNGRSPSLEDIDGYDANALLIMAEQAASPWVRARLADAALLAGHGQGLPGWRAGDLAARAYLEHARDPDGEALGRRESLQRAMELGWRYLRKDADFSDALWESALALLHHGLEHGLAGISLPIAREIRRRNWRLATSAADAFERSAEAIMAEQATPLAVDWFKEAAALWHLAENSESEQRAHHRTAEALVALSRGEGQAMLLADWLKEGIAILRRSRGDRALIRELQAELAEVRARIPGEMGSFSHEVDVSEVVPWIQKRISADNLADALLQLAFSFSTWTKATEVRESVINDARRFVFTGMFRQVTYDAHGVPIDASASFDAADEEEMERRMVQYVAQFNHPILAQVAIPAALDILQGRFEPTMADMITLLHRSPTTAPGHEWSLARGLLAGLERDWEEAAVFLIPGVEPFVRASFHRAGIHTLSPSNGTKGAEEEKSLNELLTHPDVSRVMSPDLVLELKALLTHKAGHNLRNRYGHGLIRDDQLAAVGTVVLWWTMLRLVLWPYQETVLTKEDGRECSTNSQGDGAL</sequence>
<protein>
    <submittedName>
        <fullName evidence="3">DUF4209 domain-containing protein</fullName>
    </submittedName>
</protein>
<name>A0AAJ2TQ21_STEMA</name>
<dbReference type="RefSeq" id="WP_197586559.1">
    <property type="nucleotide sequence ID" value="NZ_JARPOH010000001.1"/>
</dbReference>
<reference evidence="3" key="1">
    <citation type="submission" date="2023-12" db="EMBL/GenBank/DDBJ databases">
        <title>'Antibacterial potential of Stenotrophomonas maltophilia cystic fibrosis isolates' (manuscript under preparation).</title>
        <authorList>
            <person name="Crisan C.V."/>
            <person name="Pettis M."/>
            <person name="Goldberg J.B."/>
        </authorList>
    </citation>
    <scope>NUCLEOTIDE SEQUENCE</scope>
    <source>
        <strain evidence="3">CCV129</strain>
    </source>
</reference>
<dbReference type="InterPro" id="IPR025209">
    <property type="entry name" value="DUF4209"/>
</dbReference>
<organism evidence="3 4">
    <name type="scientific">Stenotrophomonas maltophilia</name>
    <name type="common">Pseudomonas maltophilia</name>
    <name type="synonym">Xanthomonas maltophilia</name>
    <dbReference type="NCBI Taxonomy" id="40324"/>
    <lineage>
        <taxon>Bacteria</taxon>
        <taxon>Pseudomonadati</taxon>
        <taxon>Pseudomonadota</taxon>
        <taxon>Gammaproteobacteria</taxon>
        <taxon>Lysobacterales</taxon>
        <taxon>Lysobacteraceae</taxon>
        <taxon>Stenotrophomonas</taxon>
        <taxon>Stenotrophomonas maltophilia group</taxon>
    </lineage>
</organism>
<accession>A0AAJ2TQ21</accession>
<dbReference type="Pfam" id="PF13910">
    <property type="entry name" value="DUF4209"/>
    <property type="match status" value="1"/>
</dbReference>
<gene>
    <name evidence="3" type="ORF">U4I38_22290</name>
</gene>
<dbReference type="Pfam" id="PF24098">
    <property type="entry name" value="DUF7380"/>
    <property type="match status" value="1"/>
</dbReference>